<comment type="subcellular location">
    <subcellularLocation>
        <location evidence="2">Nucleus</location>
    </subcellularLocation>
</comment>
<accession>A0AAV5WTK6</accession>
<dbReference type="GO" id="GO:0000956">
    <property type="term" value="P:nuclear-transcribed mRNA catabolic process"/>
    <property type="evidence" value="ECO:0007669"/>
    <property type="project" value="TreeGrafter"/>
</dbReference>
<comment type="caution">
    <text evidence="4">The sequence shown here is derived from an EMBL/GenBank/DDBJ whole genome shotgun (WGS) entry which is preliminary data.</text>
</comment>
<protein>
    <recommendedName>
        <fullName evidence="2">Decapping nuclease</fullName>
        <ecNumber evidence="2">3.6.1.-</ecNumber>
    </recommendedName>
</protein>
<reference evidence="4" key="1">
    <citation type="submission" date="2023-10" db="EMBL/GenBank/DDBJ databases">
        <title>Genome assembly of Pristionchus species.</title>
        <authorList>
            <person name="Yoshida K."/>
            <person name="Sommer R.J."/>
        </authorList>
    </citation>
    <scope>NUCLEOTIDE SEQUENCE</scope>
    <source>
        <strain evidence="4">RS5133</strain>
    </source>
</reference>
<comment type="cofactor">
    <cofactor evidence="2">
        <name>a divalent metal cation</name>
        <dbReference type="ChEBI" id="CHEBI:60240"/>
    </cofactor>
</comment>
<dbReference type="GO" id="GO:0046872">
    <property type="term" value="F:metal ion binding"/>
    <property type="evidence" value="ECO:0007669"/>
    <property type="project" value="UniProtKB-KW"/>
</dbReference>
<comment type="similarity">
    <text evidence="1 2">Belongs to the DXO/Dom3Z family.</text>
</comment>
<dbReference type="InterPro" id="IPR013961">
    <property type="entry name" value="RAI1"/>
</dbReference>
<keyword evidence="5" id="KW-1185">Reference proteome</keyword>
<evidence type="ECO:0000313" key="5">
    <source>
        <dbReference type="Proteomes" id="UP001432322"/>
    </source>
</evidence>
<dbReference type="GO" id="GO:0000166">
    <property type="term" value="F:nucleotide binding"/>
    <property type="evidence" value="ECO:0007669"/>
    <property type="project" value="UniProtKB-KW"/>
</dbReference>
<evidence type="ECO:0000256" key="2">
    <source>
        <dbReference type="RuleBase" id="RU367113"/>
    </source>
</evidence>
<keyword evidence="2" id="KW-0539">Nucleus</keyword>
<evidence type="ECO:0000256" key="1">
    <source>
        <dbReference type="ARBA" id="ARBA00006562"/>
    </source>
</evidence>
<dbReference type="Pfam" id="PF08652">
    <property type="entry name" value="RAI1"/>
    <property type="match status" value="1"/>
</dbReference>
<proteinExistence type="inferred from homology"/>
<organism evidence="4 5">
    <name type="scientific">Pristionchus fissidentatus</name>
    <dbReference type="NCBI Taxonomy" id="1538716"/>
    <lineage>
        <taxon>Eukaryota</taxon>
        <taxon>Metazoa</taxon>
        <taxon>Ecdysozoa</taxon>
        <taxon>Nematoda</taxon>
        <taxon>Chromadorea</taxon>
        <taxon>Rhabditida</taxon>
        <taxon>Rhabditina</taxon>
        <taxon>Diplogasteromorpha</taxon>
        <taxon>Diplogasteroidea</taxon>
        <taxon>Neodiplogasteridae</taxon>
        <taxon>Pristionchus</taxon>
    </lineage>
</organism>
<dbReference type="GO" id="GO:0034353">
    <property type="term" value="F:mRNA 5'-diphosphatase activity"/>
    <property type="evidence" value="ECO:0007669"/>
    <property type="project" value="TreeGrafter"/>
</dbReference>
<keyword evidence="2" id="KW-0479">Metal-binding</keyword>
<evidence type="ECO:0000313" key="4">
    <source>
        <dbReference type="EMBL" id="GMT34940.1"/>
    </source>
</evidence>
<dbReference type="AlphaFoldDB" id="A0AAV5WTK6"/>
<keyword evidence="2" id="KW-0547">Nucleotide-binding</keyword>
<dbReference type="EC" id="3.6.1.-" evidence="2"/>
<gene>
    <name evidence="4" type="ORF">PFISCL1PPCAC_26237</name>
</gene>
<dbReference type="GO" id="GO:0005829">
    <property type="term" value="C:cytosol"/>
    <property type="evidence" value="ECO:0007669"/>
    <property type="project" value="TreeGrafter"/>
</dbReference>
<evidence type="ECO:0000259" key="3">
    <source>
        <dbReference type="Pfam" id="PF08652"/>
    </source>
</evidence>
<dbReference type="EMBL" id="BTSY01000006">
    <property type="protein sequence ID" value="GMT34940.1"/>
    <property type="molecule type" value="Genomic_DNA"/>
</dbReference>
<dbReference type="InterPro" id="IPR039039">
    <property type="entry name" value="RAI1-like_fam"/>
</dbReference>
<dbReference type="Proteomes" id="UP001432322">
    <property type="component" value="Unassembled WGS sequence"/>
</dbReference>
<feature type="non-terminal residue" evidence="4">
    <location>
        <position position="1"/>
    </location>
</feature>
<dbReference type="GO" id="GO:0003723">
    <property type="term" value="F:RNA binding"/>
    <property type="evidence" value="ECO:0007669"/>
    <property type="project" value="UniProtKB-KW"/>
</dbReference>
<dbReference type="PANTHER" id="PTHR12395">
    <property type="entry name" value="DOM-3 RELATED"/>
    <property type="match status" value="1"/>
</dbReference>
<dbReference type="GO" id="GO:0110155">
    <property type="term" value="P:NAD-cap decapping"/>
    <property type="evidence" value="ECO:0007669"/>
    <property type="project" value="TreeGrafter"/>
</dbReference>
<dbReference type="GO" id="GO:0004518">
    <property type="term" value="F:nuclease activity"/>
    <property type="evidence" value="ECO:0007669"/>
    <property type="project" value="UniProtKB-KW"/>
</dbReference>
<dbReference type="GO" id="GO:0005634">
    <property type="term" value="C:nucleus"/>
    <property type="evidence" value="ECO:0007669"/>
    <property type="project" value="UniProtKB-SubCell"/>
</dbReference>
<keyword evidence="2" id="KW-0694">RNA-binding</keyword>
<feature type="domain" description="RAI1-like" evidence="3">
    <location>
        <begin position="62"/>
        <end position="364"/>
    </location>
</feature>
<keyword evidence="2" id="KW-0540">Nuclease</keyword>
<dbReference type="PANTHER" id="PTHR12395:SF9">
    <property type="entry name" value="DECAPPING AND EXORIBONUCLEASE PROTEIN"/>
    <property type="match status" value="1"/>
</dbReference>
<comment type="function">
    <text evidence="2">Decapping enzyme for NAD-capped RNAs: specifically hydrolyzes the nicotinamide adenine dinucleotide (NAD) cap from a subset of RNAs by removing the entire NAD moiety from the 5'-end of an NAD-capped RNA.</text>
</comment>
<sequence>NARMSMRASRTDWSVGCRPQGVKDMFRDLHDRQTQVPMEMREITADKYDYTEKRGRIGGHRTISEYSFTIDRQVLNDRTNARYLIEENIRDDVYFDLKKGLETFTDKGRILQAEPCLHPLCKWACAQGGNTIKEVFAGAEFASWRGTINRIATTLYIKEAWTIVALKLGGVIILSEQSKRYCGNPKDVGTYSGFKFEQYMTTDRPNGEPDHDEPVDNRPTFEIMVRSDLSLDGRKIKLCCGAEIDALSGDEPVELKTANANARVLLNRNLKNVVQSEIVGVRRLVKGLKKSSDEKHGFIVTKVVEEKMSDMKATLNGEEEMCYAFLFDVLSQVKNFLEHENACEFSFDKRRGVVEIKPISYKTAERRNNGVTYDFKKKFNLWNVVNLERG</sequence>
<keyword evidence="2" id="KW-0378">Hydrolase</keyword>
<name>A0AAV5WTK6_9BILA</name>